<dbReference type="GO" id="GO:0019288">
    <property type="term" value="P:isopentenyl diphosphate biosynthetic process, methylerythritol 4-phosphate pathway"/>
    <property type="evidence" value="ECO:0007669"/>
    <property type="project" value="UniProtKB-UniRule"/>
</dbReference>
<dbReference type="PANTHER" id="PTHR32125">
    <property type="entry name" value="2-C-METHYL-D-ERYTHRITOL 4-PHOSPHATE CYTIDYLYLTRANSFERASE, CHLOROPLASTIC"/>
    <property type="match status" value="1"/>
</dbReference>
<dbReference type="SUPFAM" id="SSF69765">
    <property type="entry name" value="IpsF-like"/>
    <property type="match status" value="1"/>
</dbReference>
<dbReference type="SUPFAM" id="SSF53448">
    <property type="entry name" value="Nucleotide-diphospho-sugar transferases"/>
    <property type="match status" value="1"/>
</dbReference>
<dbReference type="AlphaFoldDB" id="A0AAE3YE83"/>
<keyword evidence="8 10" id="KW-0456">Lyase</keyword>
<evidence type="ECO:0000256" key="6">
    <source>
        <dbReference type="ARBA" id="ARBA00022723"/>
    </source>
</evidence>
<feature type="binding site" evidence="10">
    <location>
        <position position="301"/>
    </location>
    <ligand>
        <name>a divalent metal cation</name>
        <dbReference type="ChEBI" id="CHEBI:60240"/>
    </ligand>
</feature>
<comment type="caution">
    <text evidence="10">Lacks conserved residue(s) required for the propagation of feature annotation.</text>
</comment>
<feature type="site" description="Transition state stabilizer" evidence="10">
    <location>
        <position position="423"/>
    </location>
</feature>
<keyword evidence="4 10" id="KW-0808">Transferase</keyword>
<dbReference type="InterPro" id="IPR050088">
    <property type="entry name" value="IspD/TarI_cytidylyltransf_bact"/>
</dbReference>
<keyword evidence="6 10" id="KW-0479">Metal-binding</keyword>
<feature type="compositionally biased region" description="Low complexity" evidence="11">
    <location>
        <begin position="8"/>
        <end position="20"/>
    </location>
</feature>
<evidence type="ECO:0000256" key="7">
    <source>
        <dbReference type="ARBA" id="ARBA00023229"/>
    </source>
</evidence>
<dbReference type="EC" id="4.6.1.12" evidence="10"/>
<feature type="site" description="Transition state stabilizer" evidence="10">
    <location>
        <position position="327"/>
    </location>
</feature>
<feature type="domain" description="2-C-methyl-D-erythritol 2,4-cyclodiphosphate synthase" evidence="12">
    <location>
        <begin position="293"/>
        <end position="444"/>
    </location>
</feature>
<dbReference type="CDD" id="cd02516">
    <property type="entry name" value="CDP-ME_synthetase"/>
    <property type="match status" value="1"/>
</dbReference>
<feature type="binding site" evidence="10">
    <location>
        <begin position="299"/>
        <end position="301"/>
    </location>
    <ligand>
        <name>4-CDP-2-C-methyl-D-erythritol 2-phosphate</name>
        <dbReference type="ChEBI" id="CHEBI:57919"/>
    </ligand>
</feature>
<keyword evidence="9 10" id="KW-0511">Multifunctional enzyme</keyword>
<feature type="binding site" evidence="10">
    <location>
        <position position="432"/>
    </location>
    <ligand>
        <name>4-CDP-2-C-methyl-D-erythritol 2-phosphate</name>
        <dbReference type="ChEBI" id="CHEBI:57919"/>
    </ligand>
</feature>
<proteinExistence type="inferred from homology"/>
<feature type="region of interest" description="Disordered" evidence="11">
    <location>
        <begin position="255"/>
        <end position="280"/>
    </location>
</feature>
<comment type="pathway">
    <text evidence="3 10">Isoprenoid biosynthesis; isopentenyl diphosphate biosynthesis via DXP pathway; isopentenyl diphosphate from 1-deoxy-D-xylulose 5-phosphate: step 4/6.</text>
</comment>
<comment type="function">
    <text evidence="10">Bifunctional enzyme that catalyzes the formation of 4-diphosphocytidyl-2-C-methyl-D-erythritol from CTP and 2-C-methyl-D-erythritol 4-phosphate (MEP) (IspD), and catalyzes the conversion of 4-diphosphocytidyl-2-C-methyl-D-erythritol 2-phosphate (CDP-ME2P) to 2-C-methyl-D-erythritol 2,4-cyclodiphosphate (ME-CPP) with a corresponding release of cytidine 5-monophosphate (CMP) (IspF).</text>
</comment>
<dbReference type="InterPro" id="IPR020555">
    <property type="entry name" value="MECDP_synthase_CS"/>
</dbReference>
<dbReference type="HAMAP" id="MF_00107">
    <property type="entry name" value="IspF"/>
    <property type="match status" value="1"/>
</dbReference>
<dbReference type="GO" id="GO:0016114">
    <property type="term" value="P:terpenoid biosynthetic process"/>
    <property type="evidence" value="ECO:0007669"/>
    <property type="project" value="InterPro"/>
</dbReference>
<feature type="region of interest" description="Disordered" evidence="11">
    <location>
        <begin position="1"/>
        <end position="20"/>
    </location>
</feature>
<dbReference type="HAMAP" id="MF_00108">
    <property type="entry name" value="IspD"/>
    <property type="match status" value="1"/>
</dbReference>
<feature type="binding site" evidence="10">
    <location>
        <begin position="422"/>
        <end position="425"/>
    </location>
    <ligand>
        <name>4-CDP-2-C-methyl-D-erythritol 2-phosphate</name>
        <dbReference type="ChEBI" id="CHEBI:57919"/>
    </ligand>
</feature>
<dbReference type="InterPro" id="IPR026596">
    <property type="entry name" value="IspD/F"/>
</dbReference>
<sequence length="459" mass="46706">MTALQPEGAADSAAPSAYPSPDAAAGAGVTVILAAAGQGTRLGAGVPKALAPLRGEPLAVHALRGVGQALPLAQIVVLQPPADPRLREAVESAFGAEAAGRIRWVDGGAERSDSVRAGLAAVETERVLVHDCARALVPPSVFADVLAALGAGADGAIPAVPVVDTVKLVSDDGAHISSTPPRSRLRAVQTPQGFRTEALRLAHSRPGGVEATDDAMLLEALGLDVRLVPGHADGLKVTGPLDVVLAEHILAAREEPAGPSSSIPTPGGPAMVTPQSPQGSQTLLPEPAFPMPRTGVAVDVHGFSDDPRRVLWLACLDWPGERALEGHSDGDVVAHACADALFSASGIGDLGSVFGVDRPDMAGASGERILGEAARLTREAGFVIGNIAVQLVAQGPVFSPRREEAQRRLSEIAGAPVTVSATTTDHLGFLGRKEGVMAVASALVAPAAGQPRPEREPSV</sequence>
<feature type="site" description="Transition state stabilizer" evidence="10">
    <location>
        <position position="48"/>
    </location>
</feature>
<dbReference type="NCBIfam" id="TIGR00453">
    <property type="entry name" value="ispD"/>
    <property type="match status" value="1"/>
</dbReference>
<accession>A0AAE3YE83</accession>
<dbReference type="CDD" id="cd00554">
    <property type="entry name" value="MECDP_synthase"/>
    <property type="match status" value="1"/>
</dbReference>
<feature type="binding site" evidence="10">
    <location>
        <position position="429"/>
    </location>
    <ligand>
        <name>4-CDP-2-C-methyl-D-erythritol 2-phosphate</name>
        <dbReference type="ChEBI" id="CHEBI:57919"/>
    </ligand>
</feature>
<feature type="binding site" evidence="10">
    <location>
        <begin position="349"/>
        <end position="351"/>
    </location>
    <ligand>
        <name>4-CDP-2-C-methyl-D-erythritol 2-phosphate</name>
        <dbReference type="ChEBI" id="CHEBI:57919"/>
    </ligand>
</feature>
<comment type="pathway">
    <text evidence="10">Isoprenoid biosynthesis; isopentenyl diphosphate biosynthesis via DXP pathway; isopentenyl diphosphate from 1-deoxy-D-xylulose 5-phosphate: step 2/6.</text>
</comment>
<comment type="catalytic activity">
    <reaction evidence="1 10">
        <text>4-CDP-2-C-methyl-D-erythritol 2-phosphate = 2-C-methyl-D-erythritol 2,4-cyclic diphosphate + CMP</text>
        <dbReference type="Rhea" id="RHEA:23864"/>
        <dbReference type="ChEBI" id="CHEBI:57919"/>
        <dbReference type="ChEBI" id="CHEBI:58483"/>
        <dbReference type="ChEBI" id="CHEBI:60377"/>
        <dbReference type="EC" id="4.6.1.12"/>
    </reaction>
</comment>
<dbReference type="Proteomes" id="UP001247307">
    <property type="component" value="Unassembled WGS sequence"/>
</dbReference>
<comment type="catalytic activity">
    <reaction evidence="10">
        <text>2-C-methyl-D-erythritol 4-phosphate + CTP + H(+) = 4-CDP-2-C-methyl-D-erythritol + diphosphate</text>
        <dbReference type="Rhea" id="RHEA:13429"/>
        <dbReference type="ChEBI" id="CHEBI:15378"/>
        <dbReference type="ChEBI" id="CHEBI:33019"/>
        <dbReference type="ChEBI" id="CHEBI:37563"/>
        <dbReference type="ChEBI" id="CHEBI:57823"/>
        <dbReference type="ChEBI" id="CHEBI:58262"/>
        <dbReference type="EC" id="2.7.7.60"/>
    </reaction>
</comment>
<evidence type="ECO:0000256" key="11">
    <source>
        <dbReference type="SAM" id="MobiDB-lite"/>
    </source>
</evidence>
<feature type="site" description="Transition state stabilizer" evidence="10">
    <location>
        <position position="41"/>
    </location>
</feature>
<dbReference type="EC" id="2.7.7.60" evidence="10"/>
<dbReference type="FunFam" id="3.90.550.10:FF:000003">
    <property type="entry name" value="2-C-methyl-D-erythritol 4-phosphate cytidylyltransferase"/>
    <property type="match status" value="1"/>
</dbReference>
<dbReference type="InterPro" id="IPR001228">
    <property type="entry name" value="IspD"/>
</dbReference>
<feature type="binding site" evidence="10">
    <location>
        <begin position="327"/>
        <end position="328"/>
    </location>
    <ligand>
        <name>4-CDP-2-C-methyl-D-erythritol 2-phosphate</name>
        <dbReference type="ChEBI" id="CHEBI:57919"/>
    </ligand>
</feature>
<organism evidence="13 14">
    <name type="scientific">Falsarthrobacter nasiphocae</name>
    <dbReference type="NCBI Taxonomy" id="189863"/>
    <lineage>
        <taxon>Bacteria</taxon>
        <taxon>Bacillati</taxon>
        <taxon>Actinomycetota</taxon>
        <taxon>Actinomycetes</taxon>
        <taxon>Micrococcales</taxon>
        <taxon>Micrococcaceae</taxon>
        <taxon>Falsarthrobacter</taxon>
    </lineage>
</organism>
<feature type="site" description="Positions MEP for the nucleophilic attack" evidence="10">
    <location>
        <position position="236"/>
    </location>
</feature>
<comment type="cofactor">
    <cofactor evidence="2 10">
        <name>a divalent metal cation</name>
        <dbReference type="ChEBI" id="CHEBI:60240"/>
    </cofactor>
</comment>
<evidence type="ECO:0000313" key="14">
    <source>
        <dbReference type="Proteomes" id="UP001247307"/>
    </source>
</evidence>
<feature type="binding site" evidence="10">
    <location>
        <position position="335"/>
    </location>
    <ligand>
        <name>a divalent metal cation</name>
        <dbReference type="ChEBI" id="CHEBI:60240"/>
    </ligand>
</feature>
<evidence type="ECO:0000256" key="3">
    <source>
        <dbReference type="ARBA" id="ARBA00004709"/>
    </source>
</evidence>
<evidence type="ECO:0000256" key="9">
    <source>
        <dbReference type="ARBA" id="ARBA00023268"/>
    </source>
</evidence>
<dbReference type="Gene3D" id="3.30.1330.50">
    <property type="entry name" value="2-C-methyl-D-erythritol 2,4-cyclodiphosphate synthase"/>
    <property type="match status" value="1"/>
</dbReference>
<dbReference type="EMBL" id="JAVDUI010000001">
    <property type="protein sequence ID" value="MDR6891764.1"/>
    <property type="molecule type" value="Genomic_DNA"/>
</dbReference>
<protein>
    <recommendedName>
        <fullName evidence="10">Bifunctional enzyme IspD/IspF</fullName>
    </recommendedName>
    <domain>
        <recommendedName>
            <fullName evidence="10">2-C-methyl-D-erythritol 4-phosphate cytidylyltransferase</fullName>
            <ecNumber evidence="10">2.7.7.60</ecNumber>
        </recommendedName>
        <alternativeName>
            <fullName evidence="10">4-diphosphocytidyl-2C-methyl-D-erythritol synthase</fullName>
        </alternativeName>
        <alternativeName>
            <fullName evidence="10">MEP cytidylyltransferase</fullName>
            <shortName evidence="10">MCT</shortName>
        </alternativeName>
    </domain>
    <domain>
        <recommendedName>
            <fullName evidence="10">2-C-methyl-D-erythritol 2,4-cyclodiphosphate synthase</fullName>
            <shortName evidence="10">MECDP-synthase</shortName>
            <shortName evidence="10">MECPP-synthase</shortName>
            <shortName evidence="10">MECPS</shortName>
            <ecNumber evidence="10">4.6.1.12</ecNumber>
        </recommendedName>
    </domain>
</protein>
<dbReference type="PANTHER" id="PTHR32125:SF4">
    <property type="entry name" value="2-C-METHYL-D-ERYTHRITOL 4-PHOSPHATE CYTIDYLYLTRANSFERASE, CHLOROPLASTIC"/>
    <property type="match status" value="1"/>
</dbReference>
<comment type="similarity">
    <text evidence="10">In the C-terminal section; belongs to the IspF family.</text>
</comment>
<feature type="site" description="Positions MEP for the nucleophilic attack" evidence="10">
    <location>
        <position position="182"/>
    </location>
</feature>
<dbReference type="Gene3D" id="3.90.550.10">
    <property type="entry name" value="Spore Coat Polysaccharide Biosynthesis Protein SpsA, Chain A"/>
    <property type="match status" value="1"/>
</dbReference>
<evidence type="ECO:0000256" key="5">
    <source>
        <dbReference type="ARBA" id="ARBA00022695"/>
    </source>
</evidence>
<dbReference type="InterPro" id="IPR003526">
    <property type="entry name" value="MECDP_synthase"/>
</dbReference>
<evidence type="ECO:0000256" key="4">
    <source>
        <dbReference type="ARBA" id="ARBA00022679"/>
    </source>
</evidence>
<feature type="region of interest" description="2-C-methyl-D-erythritol 2,4-cyclodiphosphate synthase" evidence="10">
    <location>
        <begin position="293"/>
        <end position="459"/>
    </location>
</feature>
<dbReference type="RefSeq" id="WP_309849907.1">
    <property type="nucleotide sequence ID" value="NZ_BAAAIU010000042.1"/>
</dbReference>
<evidence type="ECO:0000259" key="12">
    <source>
        <dbReference type="Pfam" id="PF02542"/>
    </source>
</evidence>
<feature type="binding site" evidence="10">
    <location>
        <position position="299"/>
    </location>
    <ligand>
        <name>a divalent metal cation</name>
        <dbReference type="ChEBI" id="CHEBI:60240"/>
    </ligand>
</feature>
<dbReference type="GO" id="GO:0046872">
    <property type="term" value="F:metal ion binding"/>
    <property type="evidence" value="ECO:0007669"/>
    <property type="project" value="UniProtKB-KW"/>
</dbReference>
<evidence type="ECO:0000256" key="2">
    <source>
        <dbReference type="ARBA" id="ARBA00001968"/>
    </source>
</evidence>
<evidence type="ECO:0000256" key="8">
    <source>
        <dbReference type="ARBA" id="ARBA00023239"/>
    </source>
</evidence>
<comment type="similarity">
    <text evidence="10">In the N-terminal section; belongs to the IspD/TarI cytidylyltransferase family. IspD subfamily.</text>
</comment>
<dbReference type="Pfam" id="PF01128">
    <property type="entry name" value="IspD"/>
    <property type="match status" value="1"/>
</dbReference>
<feature type="region of interest" description="2-C-methyl-D-erythritol 4-phosphate cytidylyltransferase" evidence="10">
    <location>
        <begin position="1"/>
        <end position="292"/>
    </location>
</feature>
<evidence type="ECO:0000256" key="1">
    <source>
        <dbReference type="ARBA" id="ARBA00000200"/>
    </source>
</evidence>
<gene>
    <name evidence="10" type="primary">ispDF</name>
    <name evidence="13" type="ORF">J2S35_000704</name>
</gene>
<keyword evidence="7 10" id="KW-0414">Isoprene biosynthesis</keyword>
<reference evidence="13" key="1">
    <citation type="submission" date="2023-07" db="EMBL/GenBank/DDBJ databases">
        <title>Sequencing the genomes of 1000 actinobacteria strains.</title>
        <authorList>
            <person name="Klenk H.-P."/>
        </authorList>
    </citation>
    <scope>NUCLEOTIDE SEQUENCE</scope>
    <source>
        <strain evidence="13">DSM 13988</strain>
    </source>
</reference>
<dbReference type="GO" id="GO:0008685">
    <property type="term" value="F:2-C-methyl-D-erythritol 2,4-cyclodiphosphate synthase activity"/>
    <property type="evidence" value="ECO:0007669"/>
    <property type="project" value="UniProtKB-UniRule"/>
</dbReference>
<dbReference type="InterPro" id="IPR036571">
    <property type="entry name" value="MECDP_synthase_sf"/>
</dbReference>
<keyword evidence="5 10" id="KW-0548">Nucleotidyltransferase</keyword>
<comment type="caution">
    <text evidence="13">The sequence shown here is derived from an EMBL/GenBank/DDBJ whole genome shotgun (WGS) entry which is preliminary data.</text>
</comment>
<dbReference type="InterPro" id="IPR034683">
    <property type="entry name" value="IspD/TarI"/>
</dbReference>
<evidence type="ECO:0000256" key="10">
    <source>
        <dbReference type="HAMAP-Rule" id="MF_01520"/>
    </source>
</evidence>
<dbReference type="InterPro" id="IPR029044">
    <property type="entry name" value="Nucleotide-diphossugar_trans"/>
</dbReference>
<feature type="compositionally biased region" description="Low complexity" evidence="11">
    <location>
        <begin position="257"/>
        <end position="269"/>
    </location>
</feature>
<evidence type="ECO:0000313" key="13">
    <source>
        <dbReference type="EMBL" id="MDR6891764.1"/>
    </source>
</evidence>
<dbReference type="HAMAP" id="MF_01520">
    <property type="entry name" value="IspDF"/>
    <property type="match status" value="1"/>
</dbReference>
<dbReference type="GO" id="GO:0050518">
    <property type="term" value="F:2-C-methyl-D-erythritol 4-phosphate cytidylyltransferase activity"/>
    <property type="evidence" value="ECO:0007669"/>
    <property type="project" value="UniProtKB-UniRule"/>
</dbReference>
<keyword evidence="14" id="KW-1185">Reference proteome</keyword>
<name>A0AAE3YE83_9MICC</name>
<dbReference type="PROSITE" id="PS01350">
    <property type="entry name" value="ISPF"/>
    <property type="match status" value="1"/>
</dbReference>
<dbReference type="Pfam" id="PF02542">
    <property type="entry name" value="YgbB"/>
    <property type="match status" value="1"/>
</dbReference>